<proteinExistence type="predicted"/>
<dbReference type="EMBL" id="FOLE01000007">
    <property type="protein sequence ID" value="SFC59350.1"/>
    <property type="molecule type" value="Genomic_DNA"/>
</dbReference>
<organism evidence="1 2">
    <name type="scientific">Flexibacter flexilis DSM 6793</name>
    <dbReference type="NCBI Taxonomy" id="927664"/>
    <lineage>
        <taxon>Bacteria</taxon>
        <taxon>Pseudomonadati</taxon>
        <taxon>Bacteroidota</taxon>
        <taxon>Cytophagia</taxon>
        <taxon>Cytophagales</taxon>
        <taxon>Flexibacteraceae</taxon>
        <taxon>Flexibacter</taxon>
    </lineage>
</organism>
<evidence type="ECO:0000313" key="1">
    <source>
        <dbReference type="EMBL" id="SFC59350.1"/>
    </source>
</evidence>
<gene>
    <name evidence="1" type="ORF">SAMN05421780_10729</name>
</gene>
<dbReference type="AlphaFoldDB" id="A0A1I1KPH4"/>
<protein>
    <recommendedName>
        <fullName evidence="3">DUF4249 domain-containing protein</fullName>
    </recommendedName>
</protein>
<accession>A0A1I1KPH4</accession>
<name>A0A1I1KPH4_9BACT</name>
<dbReference type="Proteomes" id="UP000199514">
    <property type="component" value="Unassembled WGS sequence"/>
</dbReference>
<dbReference type="Pfam" id="PF14054">
    <property type="entry name" value="DUF4249"/>
    <property type="match status" value="1"/>
</dbReference>
<sequence length="288" mass="33136">MIFRLFKGKSIIKTIMKNLHLYQSIAVAMLAVLLPACDFQKNVTIDLPTYEQGLVVECYLEKGKPMRALLTESSSYFDTLAETTVKDARVTITKKGQTQALPYSPMYDLQYRKIYTHRNYANTVPDYNAVYSIDITDPKGRHLTGTTRFLPEPVIDSVKLIFQEKDTTASLRMWIKDDPNAENYYRILVNRDSLTGGADFDRTFQDQVFNGQSFPFFTNYRYKLEDTLYVRVFNIEKPYFDFLRSLENAQRSNGNPFTQPASAQATVQGGYGVFTTLNYVQKIVIVKK</sequence>
<dbReference type="InterPro" id="IPR025345">
    <property type="entry name" value="DUF4249"/>
</dbReference>
<evidence type="ECO:0000313" key="2">
    <source>
        <dbReference type="Proteomes" id="UP000199514"/>
    </source>
</evidence>
<dbReference type="STRING" id="927664.SAMN05421780_10729"/>
<evidence type="ECO:0008006" key="3">
    <source>
        <dbReference type="Google" id="ProtNLM"/>
    </source>
</evidence>
<reference evidence="1 2" key="1">
    <citation type="submission" date="2016-10" db="EMBL/GenBank/DDBJ databases">
        <authorList>
            <person name="de Groot N.N."/>
        </authorList>
    </citation>
    <scope>NUCLEOTIDE SEQUENCE [LARGE SCALE GENOMIC DNA]</scope>
    <source>
        <strain evidence="1 2">DSM 6793</strain>
    </source>
</reference>
<keyword evidence="2" id="KW-1185">Reference proteome</keyword>